<dbReference type="AlphaFoldDB" id="K6W5D2"/>
<comment type="caution">
    <text evidence="2">The sequence shown here is derived from an EMBL/GenBank/DDBJ whole genome shotgun (WGS) entry which is preliminary data.</text>
</comment>
<keyword evidence="2" id="KW-0547">Nucleotide-binding</keyword>
<name>K6W5D2_9MICO</name>
<dbReference type="PANTHER" id="PTHR47957">
    <property type="entry name" value="ATP-DEPENDENT HELICASE HRQ1"/>
    <property type="match status" value="1"/>
</dbReference>
<gene>
    <name evidence="2" type="ORF">AUCHE_04_00580</name>
</gene>
<keyword evidence="2" id="KW-0067">ATP-binding</keyword>
<dbReference type="Proteomes" id="UP000008495">
    <property type="component" value="Unassembled WGS sequence"/>
</dbReference>
<dbReference type="GO" id="GO:0036297">
    <property type="term" value="P:interstrand cross-link repair"/>
    <property type="evidence" value="ECO:0007669"/>
    <property type="project" value="TreeGrafter"/>
</dbReference>
<dbReference type="GO" id="GO:0043138">
    <property type="term" value="F:3'-5' DNA helicase activity"/>
    <property type="evidence" value="ECO:0007669"/>
    <property type="project" value="TreeGrafter"/>
</dbReference>
<accession>K6W5D2</accession>
<protein>
    <submittedName>
        <fullName evidence="2">Putative ATP-dependent helicase</fullName>
    </submittedName>
</protein>
<sequence>MVYDSHPGGAGFADRGYHRIDTWLTATRDAVAACPCPRGCPRCVYSPRCGSGNRPLDKSGAHLLLDLLLHALTGPPPSPSGNG</sequence>
<dbReference type="eggNOG" id="COG0514">
    <property type="taxonomic scope" value="Bacteria"/>
</dbReference>
<proteinExistence type="predicted"/>
<keyword evidence="2" id="KW-0378">Hydrolase</keyword>
<dbReference type="PANTHER" id="PTHR47957:SF3">
    <property type="entry name" value="ATP-DEPENDENT HELICASE HRQ1"/>
    <property type="match status" value="1"/>
</dbReference>
<keyword evidence="2" id="KW-0347">Helicase</keyword>
<organism evidence="2 3">
    <name type="scientific">Austwickia chelonae NBRC 105200</name>
    <dbReference type="NCBI Taxonomy" id="1184607"/>
    <lineage>
        <taxon>Bacteria</taxon>
        <taxon>Bacillati</taxon>
        <taxon>Actinomycetota</taxon>
        <taxon>Actinomycetes</taxon>
        <taxon>Micrococcales</taxon>
        <taxon>Dermatophilaceae</taxon>
        <taxon>Austwickia</taxon>
    </lineage>
</organism>
<feature type="domain" description="MrfA-like Zn-binding" evidence="1">
    <location>
        <begin position="2"/>
        <end position="44"/>
    </location>
</feature>
<dbReference type="GO" id="GO:0006289">
    <property type="term" value="P:nucleotide-excision repair"/>
    <property type="evidence" value="ECO:0007669"/>
    <property type="project" value="TreeGrafter"/>
</dbReference>
<dbReference type="InterPro" id="IPR018973">
    <property type="entry name" value="MZB"/>
</dbReference>
<dbReference type="Pfam" id="PF09369">
    <property type="entry name" value="MZB"/>
    <property type="match status" value="1"/>
</dbReference>
<dbReference type="EMBL" id="BAGZ01000004">
    <property type="protein sequence ID" value="GAB77017.1"/>
    <property type="molecule type" value="Genomic_DNA"/>
</dbReference>
<reference evidence="2 3" key="1">
    <citation type="submission" date="2012-08" db="EMBL/GenBank/DDBJ databases">
        <title>Whole genome shotgun sequence of Austwickia chelonae NBRC 105200.</title>
        <authorList>
            <person name="Yoshida I."/>
            <person name="Hosoyama A."/>
            <person name="Tsuchikane K."/>
            <person name="Katsumata H."/>
            <person name="Ando Y."/>
            <person name="Ohji S."/>
            <person name="Hamada M."/>
            <person name="Tamura T."/>
            <person name="Yamazoe A."/>
            <person name="Yamazaki S."/>
            <person name="Fujita N."/>
        </authorList>
    </citation>
    <scope>NUCLEOTIDE SEQUENCE [LARGE SCALE GENOMIC DNA]</scope>
    <source>
        <strain evidence="2 3">NBRC 105200</strain>
    </source>
</reference>
<keyword evidence="3" id="KW-1185">Reference proteome</keyword>
<evidence type="ECO:0000259" key="1">
    <source>
        <dbReference type="Pfam" id="PF09369"/>
    </source>
</evidence>
<evidence type="ECO:0000313" key="3">
    <source>
        <dbReference type="Proteomes" id="UP000008495"/>
    </source>
</evidence>
<evidence type="ECO:0000313" key="2">
    <source>
        <dbReference type="EMBL" id="GAB77017.1"/>
    </source>
</evidence>